<dbReference type="AlphaFoldDB" id="A0A4R3VI64"/>
<keyword evidence="3" id="KW-1185">Reference proteome</keyword>
<dbReference type="GO" id="GO:0003677">
    <property type="term" value="F:DNA binding"/>
    <property type="evidence" value="ECO:0007669"/>
    <property type="project" value="UniProtKB-KW"/>
</dbReference>
<evidence type="ECO:0000256" key="1">
    <source>
        <dbReference type="ARBA" id="ARBA00023125"/>
    </source>
</evidence>
<organism evidence="2 3">
    <name type="scientific">Roseateles saccharophilus</name>
    <name type="common">Pseudomonas saccharophila</name>
    <dbReference type="NCBI Taxonomy" id="304"/>
    <lineage>
        <taxon>Bacteria</taxon>
        <taxon>Pseudomonadati</taxon>
        <taxon>Pseudomonadota</taxon>
        <taxon>Betaproteobacteria</taxon>
        <taxon>Burkholderiales</taxon>
        <taxon>Sphaerotilaceae</taxon>
        <taxon>Roseateles</taxon>
    </lineage>
</organism>
<dbReference type="PROSITE" id="PS01332">
    <property type="entry name" value="HTH_RRF2_1"/>
    <property type="match status" value="1"/>
</dbReference>
<keyword evidence="1" id="KW-0238">DNA-binding</keyword>
<dbReference type="PANTHER" id="PTHR33221">
    <property type="entry name" value="WINGED HELIX-TURN-HELIX TRANSCRIPTIONAL REGULATOR, RRF2 FAMILY"/>
    <property type="match status" value="1"/>
</dbReference>
<sequence>MLNFTLSSRACNAAAAMVSLEQHAQRSPASLPVLSKRMGISLSSLEQVIGPLRRNGLVLSTRGPGGGYQLGHAARDISVADIVAAVDKAPKSASGDAKVQGNWPTLSSAMARCLASVSLQDLIDDQAYESGPEPSDEAGHALRKGISTRPVLDPVMLPAHANTVFALAEALK</sequence>
<comment type="caution">
    <text evidence="2">The sequence shown here is derived from an EMBL/GenBank/DDBJ whole genome shotgun (WGS) entry which is preliminary data.</text>
</comment>
<dbReference type="InterPro" id="IPR036388">
    <property type="entry name" value="WH-like_DNA-bd_sf"/>
</dbReference>
<dbReference type="InterPro" id="IPR030489">
    <property type="entry name" value="TR_Rrf2-type_CS"/>
</dbReference>
<dbReference type="PROSITE" id="PS51197">
    <property type="entry name" value="HTH_RRF2_2"/>
    <property type="match status" value="1"/>
</dbReference>
<dbReference type="InterPro" id="IPR000944">
    <property type="entry name" value="Tscrpt_reg_Rrf2"/>
</dbReference>
<dbReference type="Gene3D" id="1.10.10.10">
    <property type="entry name" value="Winged helix-like DNA-binding domain superfamily/Winged helix DNA-binding domain"/>
    <property type="match status" value="1"/>
</dbReference>
<reference evidence="2 3" key="1">
    <citation type="submission" date="2019-03" db="EMBL/GenBank/DDBJ databases">
        <title>Genomic Encyclopedia of Type Strains, Phase IV (KMG-IV): sequencing the most valuable type-strain genomes for metagenomic binning, comparative biology and taxonomic classification.</title>
        <authorList>
            <person name="Goeker M."/>
        </authorList>
    </citation>
    <scope>NUCLEOTIDE SEQUENCE [LARGE SCALE GENOMIC DNA]</scope>
    <source>
        <strain evidence="2 3">DSM 654</strain>
    </source>
</reference>
<protein>
    <submittedName>
        <fullName evidence="2">BadM/Rrf2 family transcriptional regulator</fullName>
    </submittedName>
</protein>
<dbReference type="OrthoDB" id="9808360at2"/>
<accession>A0A4R3VI64</accession>
<dbReference type="GO" id="GO:0005829">
    <property type="term" value="C:cytosol"/>
    <property type="evidence" value="ECO:0007669"/>
    <property type="project" value="TreeGrafter"/>
</dbReference>
<name>A0A4R3VI64_ROSSA</name>
<dbReference type="EMBL" id="SMBU01000003">
    <property type="protein sequence ID" value="TCV03429.1"/>
    <property type="molecule type" value="Genomic_DNA"/>
</dbReference>
<evidence type="ECO:0000313" key="2">
    <source>
        <dbReference type="EMBL" id="TCV03429.1"/>
    </source>
</evidence>
<proteinExistence type="predicted"/>
<dbReference type="PANTHER" id="PTHR33221:SF5">
    <property type="entry name" value="HTH-TYPE TRANSCRIPTIONAL REGULATOR ISCR"/>
    <property type="match status" value="1"/>
</dbReference>
<gene>
    <name evidence="2" type="ORF">EV671_100384</name>
</gene>
<dbReference type="SUPFAM" id="SSF46785">
    <property type="entry name" value="Winged helix' DNA-binding domain"/>
    <property type="match status" value="1"/>
</dbReference>
<dbReference type="InterPro" id="IPR036390">
    <property type="entry name" value="WH_DNA-bd_sf"/>
</dbReference>
<evidence type="ECO:0000313" key="3">
    <source>
        <dbReference type="Proteomes" id="UP000295110"/>
    </source>
</evidence>
<dbReference type="NCBIfam" id="TIGR00738">
    <property type="entry name" value="rrf2_super"/>
    <property type="match status" value="1"/>
</dbReference>
<dbReference type="GO" id="GO:0003700">
    <property type="term" value="F:DNA-binding transcription factor activity"/>
    <property type="evidence" value="ECO:0007669"/>
    <property type="project" value="TreeGrafter"/>
</dbReference>
<dbReference type="RefSeq" id="WP_132569940.1">
    <property type="nucleotide sequence ID" value="NZ_CBCSGL010000002.1"/>
</dbReference>
<dbReference type="Proteomes" id="UP000295110">
    <property type="component" value="Unassembled WGS sequence"/>
</dbReference>
<dbReference type="Pfam" id="PF02082">
    <property type="entry name" value="Rrf2"/>
    <property type="match status" value="1"/>
</dbReference>